<dbReference type="AlphaFoldDB" id="A6IAU9"/>
<reference evidence="2" key="1">
    <citation type="submission" date="2005-09" db="EMBL/GenBank/DDBJ databases">
        <authorList>
            <person name="Mural R.J."/>
            <person name="Li P.W."/>
            <person name="Adams M.D."/>
            <person name="Amanatides P.G."/>
            <person name="Baden-Tillson H."/>
            <person name="Barnstead M."/>
            <person name="Chin S.H."/>
            <person name="Dew I."/>
            <person name="Evans C.A."/>
            <person name="Ferriera S."/>
            <person name="Flanigan M."/>
            <person name="Fosler C."/>
            <person name="Glodek A."/>
            <person name="Gu Z."/>
            <person name="Holt R.A."/>
            <person name="Jennings D."/>
            <person name="Kraft C.L."/>
            <person name="Lu F."/>
            <person name="Nguyen T."/>
            <person name="Nusskern D.R."/>
            <person name="Pfannkoch C.M."/>
            <person name="Sitter C."/>
            <person name="Sutton G.G."/>
            <person name="Venter J.C."/>
            <person name="Wang Z."/>
            <person name="Woodage T."/>
            <person name="Zheng X.H."/>
            <person name="Zhong F."/>
        </authorList>
    </citation>
    <scope>NUCLEOTIDE SEQUENCE [LARGE SCALE GENOMIC DNA]</scope>
    <source>
        <strain>BN</strain>
        <strain evidence="2">Sprague-Dawley</strain>
    </source>
</reference>
<sequence>MVAIVSCTAIIRAQYLRLGVTSFTRSLIKDSF</sequence>
<accession>A6IAU9</accession>
<proteinExistence type="predicted"/>
<dbReference type="Proteomes" id="UP000234681">
    <property type="component" value="Chromosome 4"/>
</dbReference>
<dbReference type="EMBL" id="CH473957">
    <property type="protein sequence ID" value="EDL91217.1"/>
    <property type="molecule type" value="Genomic_DNA"/>
</dbReference>
<name>A6IAU9_RAT</name>
<gene>
    <name evidence="1" type="primary">RGD1564754_predicted</name>
    <name evidence="1" type="ORF">rCG_56182</name>
</gene>
<evidence type="ECO:0000313" key="2">
    <source>
        <dbReference type="Proteomes" id="UP000234681"/>
    </source>
</evidence>
<protein>
    <submittedName>
        <fullName evidence="1">Similar to transcription factor FIGa (Predicted)</fullName>
    </submittedName>
</protein>
<evidence type="ECO:0000313" key="1">
    <source>
        <dbReference type="EMBL" id="EDL91217.1"/>
    </source>
</evidence>
<organism evidence="1 2">
    <name type="scientific">Rattus norvegicus</name>
    <name type="common">Rat</name>
    <dbReference type="NCBI Taxonomy" id="10116"/>
    <lineage>
        <taxon>Eukaryota</taxon>
        <taxon>Metazoa</taxon>
        <taxon>Chordata</taxon>
        <taxon>Craniata</taxon>
        <taxon>Vertebrata</taxon>
        <taxon>Euteleostomi</taxon>
        <taxon>Mammalia</taxon>
        <taxon>Eutheria</taxon>
        <taxon>Euarchontoglires</taxon>
        <taxon>Glires</taxon>
        <taxon>Rodentia</taxon>
        <taxon>Myomorpha</taxon>
        <taxon>Muroidea</taxon>
        <taxon>Muridae</taxon>
        <taxon>Murinae</taxon>
        <taxon>Rattus</taxon>
    </lineage>
</organism>